<keyword evidence="2" id="KW-1133">Transmembrane helix</keyword>
<comment type="caution">
    <text evidence="3">The sequence shown here is derived from an EMBL/GenBank/DDBJ whole genome shotgun (WGS) entry which is preliminary data.</text>
</comment>
<protein>
    <submittedName>
        <fullName evidence="3">Uncharacterized protein</fullName>
    </submittedName>
</protein>
<reference evidence="3" key="1">
    <citation type="submission" date="2020-05" db="EMBL/GenBank/DDBJ databases">
        <title>Phylogenomic resolution of chytrid fungi.</title>
        <authorList>
            <person name="Stajich J.E."/>
            <person name="Amses K."/>
            <person name="Simmons R."/>
            <person name="Seto K."/>
            <person name="Myers J."/>
            <person name="Bonds A."/>
            <person name="Quandt C.A."/>
            <person name="Barry K."/>
            <person name="Liu P."/>
            <person name="Grigoriev I."/>
            <person name="Longcore J.E."/>
            <person name="James T.Y."/>
        </authorList>
    </citation>
    <scope>NUCLEOTIDE SEQUENCE</scope>
    <source>
        <strain evidence="3">JEL0513</strain>
    </source>
</reference>
<dbReference type="AlphaFoldDB" id="A0AAD5SUL8"/>
<feature type="transmembrane region" description="Helical" evidence="2">
    <location>
        <begin position="178"/>
        <end position="200"/>
    </location>
</feature>
<keyword evidence="4" id="KW-1185">Reference proteome</keyword>
<feature type="region of interest" description="Disordered" evidence="1">
    <location>
        <begin position="23"/>
        <end position="44"/>
    </location>
</feature>
<evidence type="ECO:0000256" key="2">
    <source>
        <dbReference type="SAM" id="Phobius"/>
    </source>
</evidence>
<keyword evidence="2" id="KW-0812">Transmembrane</keyword>
<accession>A0AAD5SUL8</accession>
<dbReference type="EMBL" id="JADGJH010001780">
    <property type="protein sequence ID" value="KAJ3109998.1"/>
    <property type="molecule type" value="Genomic_DNA"/>
</dbReference>
<dbReference type="Proteomes" id="UP001211907">
    <property type="component" value="Unassembled WGS sequence"/>
</dbReference>
<organism evidence="3 4">
    <name type="scientific">Physocladia obscura</name>
    <dbReference type="NCBI Taxonomy" id="109957"/>
    <lineage>
        <taxon>Eukaryota</taxon>
        <taxon>Fungi</taxon>
        <taxon>Fungi incertae sedis</taxon>
        <taxon>Chytridiomycota</taxon>
        <taxon>Chytridiomycota incertae sedis</taxon>
        <taxon>Chytridiomycetes</taxon>
        <taxon>Chytridiales</taxon>
        <taxon>Chytriomycetaceae</taxon>
        <taxon>Physocladia</taxon>
    </lineage>
</organism>
<keyword evidence="2" id="KW-0472">Membrane</keyword>
<evidence type="ECO:0000256" key="1">
    <source>
        <dbReference type="SAM" id="MobiDB-lite"/>
    </source>
</evidence>
<evidence type="ECO:0000313" key="3">
    <source>
        <dbReference type="EMBL" id="KAJ3109998.1"/>
    </source>
</evidence>
<name>A0AAD5SUL8_9FUNG</name>
<feature type="non-terminal residue" evidence="3">
    <location>
        <position position="288"/>
    </location>
</feature>
<evidence type="ECO:0000313" key="4">
    <source>
        <dbReference type="Proteomes" id="UP001211907"/>
    </source>
</evidence>
<sequence length="288" mass="31535">SYEDQELEEDQQDDDEYAQQSFLNVAPPTPLAQRSRSLEFTTSSSDDASSAVELRNASIEPGASVNLDFGQIHHLLRNTELVYENITYWIAEAIAIGLNSTNLQAITSVDVTATILAWGVGLDSLYDADMTWKGVSVAVAFLARYVLNQADFKLVSTCKYKGIAGYGTISAPNWVTSILLVVLVLSMVMEVVVILSWIVVVGGGEHLDKAVAMIDNPLRTVYYMRGSLGKLVTKIDGNDLGQISLEQHYKKVKVRLGEDKTTRGNDMGTIILDDPTKVVKISKSRKAA</sequence>
<proteinExistence type="predicted"/>
<gene>
    <name evidence="3" type="ORF">HK100_003193</name>
</gene>